<dbReference type="SUPFAM" id="SSF55486">
    <property type="entry name" value="Metalloproteases ('zincins'), catalytic domain"/>
    <property type="match status" value="1"/>
</dbReference>
<keyword evidence="7" id="KW-0963">Cytoplasm</keyword>
<dbReference type="HAMAP" id="MF_00009">
    <property type="entry name" value="Endoribonucl_YbeY"/>
    <property type="match status" value="1"/>
</dbReference>
<evidence type="ECO:0000256" key="1">
    <source>
        <dbReference type="ARBA" id="ARBA00010875"/>
    </source>
</evidence>
<keyword evidence="3 7" id="KW-0479">Metal-binding</keyword>
<organism evidence="8 9">
    <name type="scientific">Candidatus Uhrbacteria bacterium GW2011_GWC1_41_20</name>
    <dbReference type="NCBI Taxonomy" id="1618983"/>
    <lineage>
        <taxon>Bacteria</taxon>
        <taxon>Candidatus Uhriibacteriota</taxon>
    </lineage>
</organism>
<name>A0A0G0VE52_9BACT</name>
<dbReference type="PANTHER" id="PTHR46986">
    <property type="entry name" value="ENDORIBONUCLEASE YBEY, CHLOROPLASTIC"/>
    <property type="match status" value="1"/>
</dbReference>
<dbReference type="EMBL" id="LCAW01000010">
    <property type="protein sequence ID" value="KKR99114.1"/>
    <property type="molecule type" value="Genomic_DNA"/>
</dbReference>
<dbReference type="PANTHER" id="PTHR46986:SF1">
    <property type="entry name" value="ENDORIBONUCLEASE YBEY, CHLOROPLASTIC"/>
    <property type="match status" value="1"/>
</dbReference>
<comment type="caution">
    <text evidence="8">The sequence shown here is derived from an EMBL/GenBank/DDBJ whole genome shotgun (WGS) entry which is preliminary data.</text>
</comment>
<keyword evidence="6 7" id="KW-0862">Zinc</keyword>
<sequence length="138" mass="15616">MITINVEQSVLKDEQKLPKDLIMHVQEAVNGTVPMKKDGVIEVAFVSEAHIQRLNRTHRGKDTITDVLSFEYPDQKDIIGDVAICYNQAKRQAQEGILKEVVDLLVHGILHVLGYDHEKSGQDKLMFSLQDKIVDLLL</sequence>
<evidence type="ECO:0000256" key="5">
    <source>
        <dbReference type="ARBA" id="ARBA00022801"/>
    </source>
</evidence>
<dbReference type="InterPro" id="IPR002036">
    <property type="entry name" value="YbeY"/>
</dbReference>
<reference evidence="8 9" key="1">
    <citation type="journal article" date="2015" name="Nature">
        <title>rRNA introns, odd ribosomes, and small enigmatic genomes across a large radiation of phyla.</title>
        <authorList>
            <person name="Brown C.T."/>
            <person name="Hug L.A."/>
            <person name="Thomas B.C."/>
            <person name="Sharon I."/>
            <person name="Castelle C.J."/>
            <person name="Singh A."/>
            <person name="Wilkins M.J."/>
            <person name="Williams K.H."/>
            <person name="Banfield J.F."/>
        </authorList>
    </citation>
    <scope>NUCLEOTIDE SEQUENCE [LARGE SCALE GENOMIC DNA]</scope>
</reference>
<feature type="binding site" evidence="7">
    <location>
        <position position="111"/>
    </location>
    <ligand>
        <name>Zn(2+)</name>
        <dbReference type="ChEBI" id="CHEBI:29105"/>
        <note>catalytic</note>
    </ligand>
</feature>
<keyword evidence="5 7" id="KW-0378">Hydrolase</keyword>
<dbReference type="GO" id="GO:0006364">
    <property type="term" value="P:rRNA processing"/>
    <property type="evidence" value="ECO:0007669"/>
    <property type="project" value="UniProtKB-UniRule"/>
</dbReference>
<evidence type="ECO:0000313" key="9">
    <source>
        <dbReference type="Proteomes" id="UP000033930"/>
    </source>
</evidence>
<dbReference type="GO" id="GO:0004222">
    <property type="term" value="F:metalloendopeptidase activity"/>
    <property type="evidence" value="ECO:0007669"/>
    <property type="project" value="InterPro"/>
</dbReference>
<comment type="function">
    <text evidence="7">Single strand-specific metallo-endoribonuclease involved in late-stage 70S ribosome quality control and in maturation of the 3' terminus of the 16S rRNA.</text>
</comment>
<dbReference type="GO" id="GO:0005737">
    <property type="term" value="C:cytoplasm"/>
    <property type="evidence" value="ECO:0007669"/>
    <property type="project" value="UniProtKB-SubCell"/>
</dbReference>
<dbReference type="AlphaFoldDB" id="A0A0G0VE52"/>
<comment type="similarity">
    <text evidence="1 7">Belongs to the endoribonuclease YbeY family.</text>
</comment>
<keyword evidence="4 7" id="KW-0255">Endonuclease</keyword>
<comment type="cofactor">
    <cofactor evidence="7">
        <name>Zn(2+)</name>
        <dbReference type="ChEBI" id="CHEBI:29105"/>
    </cofactor>
    <text evidence="7">Binds 1 zinc ion.</text>
</comment>
<dbReference type="GO" id="GO:0008270">
    <property type="term" value="F:zinc ion binding"/>
    <property type="evidence" value="ECO:0007669"/>
    <property type="project" value="UniProtKB-UniRule"/>
</dbReference>
<keyword evidence="2 7" id="KW-0540">Nuclease</keyword>
<proteinExistence type="inferred from homology"/>
<dbReference type="InterPro" id="IPR023091">
    <property type="entry name" value="MetalPrtase_cat_dom_sf_prd"/>
</dbReference>
<dbReference type="EC" id="3.1.-.-" evidence="7"/>
<keyword evidence="7" id="KW-0690">Ribosome biogenesis</keyword>
<evidence type="ECO:0000313" key="8">
    <source>
        <dbReference type="EMBL" id="KKR99114.1"/>
    </source>
</evidence>
<feature type="binding site" evidence="7">
    <location>
        <position position="107"/>
    </location>
    <ligand>
        <name>Zn(2+)</name>
        <dbReference type="ChEBI" id="CHEBI:29105"/>
        <note>catalytic</note>
    </ligand>
</feature>
<feature type="binding site" evidence="7">
    <location>
        <position position="117"/>
    </location>
    <ligand>
        <name>Zn(2+)</name>
        <dbReference type="ChEBI" id="CHEBI:29105"/>
        <note>catalytic</note>
    </ligand>
</feature>
<protein>
    <recommendedName>
        <fullName evidence="7">Endoribonuclease YbeY</fullName>
        <ecNumber evidence="7">3.1.-.-</ecNumber>
    </recommendedName>
</protein>
<keyword evidence="7" id="KW-0698">rRNA processing</keyword>
<dbReference type="Pfam" id="PF02130">
    <property type="entry name" value="YbeY"/>
    <property type="match status" value="1"/>
</dbReference>
<evidence type="ECO:0000256" key="2">
    <source>
        <dbReference type="ARBA" id="ARBA00022722"/>
    </source>
</evidence>
<evidence type="ECO:0000256" key="7">
    <source>
        <dbReference type="HAMAP-Rule" id="MF_00009"/>
    </source>
</evidence>
<evidence type="ECO:0000256" key="4">
    <source>
        <dbReference type="ARBA" id="ARBA00022759"/>
    </source>
</evidence>
<comment type="subcellular location">
    <subcellularLocation>
        <location evidence="7">Cytoplasm</location>
    </subcellularLocation>
</comment>
<gene>
    <name evidence="7" type="primary">ybeY</name>
    <name evidence="8" type="ORF">UU50_C0010G0009</name>
</gene>
<accession>A0A0G0VE52</accession>
<dbReference type="NCBIfam" id="TIGR00043">
    <property type="entry name" value="rRNA maturation RNase YbeY"/>
    <property type="match status" value="1"/>
</dbReference>
<evidence type="ECO:0000256" key="6">
    <source>
        <dbReference type="ARBA" id="ARBA00022833"/>
    </source>
</evidence>
<evidence type="ECO:0000256" key="3">
    <source>
        <dbReference type="ARBA" id="ARBA00022723"/>
    </source>
</evidence>
<dbReference type="Proteomes" id="UP000033930">
    <property type="component" value="Unassembled WGS sequence"/>
</dbReference>
<dbReference type="GO" id="GO:0004521">
    <property type="term" value="F:RNA endonuclease activity"/>
    <property type="evidence" value="ECO:0007669"/>
    <property type="project" value="UniProtKB-UniRule"/>
</dbReference>
<dbReference type="Gene3D" id="3.40.390.30">
    <property type="entry name" value="Metalloproteases ('zincins'), catalytic domain"/>
    <property type="match status" value="1"/>
</dbReference>